<dbReference type="OrthoDB" id="5971237at2759"/>
<evidence type="ECO:0008006" key="3">
    <source>
        <dbReference type="Google" id="ProtNLM"/>
    </source>
</evidence>
<protein>
    <recommendedName>
        <fullName evidence="3">N-formylglutamate amidohydrolase</fullName>
    </recommendedName>
</protein>
<organism evidence="1 2">
    <name type="scientific">Desmophyllum pertusum</name>
    <dbReference type="NCBI Taxonomy" id="174260"/>
    <lineage>
        <taxon>Eukaryota</taxon>
        <taxon>Metazoa</taxon>
        <taxon>Cnidaria</taxon>
        <taxon>Anthozoa</taxon>
        <taxon>Hexacorallia</taxon>
        <taxon>Scleractinia</taxon>
        <taxon>Caryophylliina</taxon>
        <taxon>Caryophylliidae</taxon>
        <taxon>Desmophyllum</taxon>
    </lineage>
</organism>
<dbReference type="Gene3D" id="3.40.630.40">
    <property type="entry name" value="Zn-dependent exopeptidases"/>
    <property type="match status" value="1"/>
</dbReference>
<dbReference type="AlphaFoldDB" id="A0A9W9YFK6"/>
<dbReference type="EMBL" id="MU827779">
    <property type="protein sequence ID" value="KAJ7339553.1"/>
    <property type="molecule type" value="Genomic_DNA"/>
</dbReference>
<gene>
    <name evidence="1" type="ORF">OS493_005953</name>
</gene>
<name>A0A9W9YFK6_9CNID</name>
<proteinExistence type="predicted"/>
<keyword evidence="2" id="KW-1185">Reference proteome</keyword>
<evidence type="ECO:0000313" key="2">
    <source>
        <dbReference type="Proteomes" id="UP001163046"/>
    </source>
</evidence>
<dbReference type="Proteomes" id="UP001163046">
    <property type="component" value="Unassembled WGS sequence"/>
</dbReference>
<comment type="caution">
    <text evidence="1">The sequence shown here is derived from an EMBL/GenBank/DDBJ whole genome shotgun (WGS) entry which is preliminary data.</text>
</comment>
<evidence type="ECO:0000313" key="1">
    <source>
        <dbReference type="EMBL" id="KAJ7339553.1"/>
    </source>
</evidence>
<sequence>MSTTFGATTVEWGFNDYTKYEPGDTNIIITAPHGGNLKPSTQANGDSWPNRDDGCEGMDGKCVWTHSCGTPSSDQCDALTANDEYTRAIARDIADEIQAITGSRPHVVYNMLRRRKLDANREIHEATLDIPDAIKAYRNYTNFITQAQSAITGRGLLLDIHGQRHVPARTELGYLISRYRLNNTDYSISQSSIRSLGEHWCGSDDACFKDFIQGNRSLGHFMNQESLDAVPSTEQEKPNEELYFSGGYTLKTYGSKEGGMIDAIQMEFPREFRTGWGTNADGRQAKLASAIVSFCKENYNFL</sequence>
<accession>A0A9W9YFK6</accession>
<reference evidence="1" key="1">
    <citation type="submission" date="2023-01" db="EMBL/GenBank/DDBJ databases">
        <title>Genome assembly of the deep-sea coral Lophelia pertusa.</title>
        <authorList>
            <person name="Herrera S."/>
            <person name="Cordes E."/>
        </authorList>
    </citation>
    <scope>NUCLEOTIDE SEQUENCE</scope>
    <source>
        <strain evidence="1">USNM1676648</strain>
        <tissue evidence="1">Polyp</tissue>
    </source>
</reference>